<dbReference type="EMBL" id="RHHR01000050">
    <property type="protein sequence ID" value="RNB67712.1"/>
    <property type="molecule type" value="Genomic_DNA"/>
</dbReference>
<name>A0A3M8BW89_9BACL</name>
<dbReference type="OrthoDB" id="8913322at2"/>
<evidence type="ECO:0000313" key="1">
    <source>
        <dbReference type="EMBL" id="RNB67712.1"/>
    </source>
</evidence>
<dbReference type="Proteomes" id="UP000282028">
    <property type="component" value="Unassembled WGS sequence"/>
</dbReference>
<evidence type="ECO:0000313" key="2">
    <source>
        <dbReference type="Proteomes" id="UP000282028"/>
    </source>
</evidence>
<dbReference type="RefSeq" id="WP_122911079.1">
    <property type="nucleotide sequence ID" value="NZ_CBCSBE010000017.1"/>
</dbReference>
<dbReference type="AlphaFoldDB" id="A0A3M8BW89"/>
<sequence>MENYKLFSNWLNHILEQEIPKGIKAFNFNLYEGSGETYDIHLIGSDEFDEDDSDWACTDYFSSEEDIFSIKRSGDIQHWEQGLNYITMLVERYLKEGEFANILKSASAIGIGFVDGDIDILFRA</sequence>
<reference evidence="1 2" key="1">
    <citation type="submission" date="2018-10" db="EMBL/GenBank/DDBJ databases">
        <title>Phylogenomics of Brevibacillus.</title>
        <authorList>
            <person name="Dunlap C."/>
        </authorList>
    </citation>
    <scope>NUCLEOTIDE SEQUENCE [LARGE SCALE GENOMIC DNA]</scope>
    <source>
        <strain evidence="1 2">JCM 12215</strain>
    </source>
</reference>
<organism evidence="1 2">
    <name type="scientific">Brevibacillus invocatus</name>
    <dbReference type="NCBI Taxonomy" id="173959"/>
    <lineage>
        <taxon>Bacteria</taxon>
        <taxon>Bacillati</taxon>
        <taxon>Bacillota</taxon>
        <taxon>Bacilli</taxon>
        <taxon>Bacillales</taxon>
        <taxon>Paenibacillaceae</taxon>
        <taxon>Brevibacillus</taxon>
    </lineage>
</organism>
<proteinExistence type="predicted"/>
<gene>
    <name evidence="1" type="ORF">EDM52_22030</name>
</gene>
<keyword evidence="2" id="KW-1185">Reference proteome</keyword>
<protein>
    <submittedName>
        <fullName evidence="1">Uncharacterized protein</fullName>
    </submittedName>
</protein>
<accession>A0A3M8BW89</accession>
<comment type="caution">
    <text evidence="1">The sequence shown here is derived from an EMBL/GenBank/DDBJ whole genome shotgun (WGS) entry which is preliminary data.</text>
</comment>